<keyword evidence="1" id="KW-0812">Transmembrane</keyword>
<evidence type="ECO:0000313" key="3">
    <source>
        <dbReference type="EMBL" id="CAB4195818.1"/>
    </source>
</evidence>
<reference evidence="2" key="1">
    <citation type="submission" date="2020-05" db="EMBL/GenBank/DDBJ databases">
        <authorList>
            <person name="Chiriac C."/>
            <person name="Salcher M."/>
            <person name="Ghai R."/>
            <person name="Kavagutti S V."/>
        </authorList>
    </citation>
    <scope>NUCLEOTIDE SEQUENCE</scope>
</reference>
<organism evidence="2">
    <name type="scientific">uncultured Caudovirales phage</name>
    <dbReference type="NCBI Taxonomy" id="2100421"/>
    <lineage>
        <taxon>Viruses</taxon>
        <taxon>Duplodnaviria</taxon>
        <taxon>Heunggongvirae</taxon>
        <taxon>Uroviricota</taxon>
        <taxon>Caudoviricetes</taxon>
        <taxon>Peduoviridae</taxon>
        <taxon>Maltschvirus</taxon>
        <taxon>Maltschvirus maltsch</taxon>
    </lineage>
</organism>
<protein>
    <submittedName>
        <fullName evidence="2">Uncharacterized protein</fullName>
    </submittedName>
</protein>
<proteinExistence type="predicted"/>
<feature type="transmembrane region" description="Helical" evidence="1">
    <location>
        <begin position="16"/>
        <end position="38"/>
    </location>
</feature>
<keyword evidence="1" id="KW-0472">Membrane</keyword>
<evidence type="ECO:0000256" key="1">
    <source>
        <dbReference type="SAM" id="Phobius"/>
    </source>
</evidence>
<keyword evidence="1" id="KW-1133">Transmembrane helix</keyword>
<accession>A0A6J5QF61</accession>
<dbReference type="EMBL" id="LR797243">
    <property type="protein sequence ID" value="CAB4195818.1"/>
    <property type="molecule type" value="Genomic_DNA"/>
</dbReference>
<gene>
    <name evidence="2" type="ORF">UFOVP1068_11</name>
    <name evidence="3" type="ORF">UFOVP1300_38</name>
</gene>
<name>A0A6J5QF61_9CAUD</name>
<evidence type="ECO:0000313" key="2">
    <source>
        <dbReference type="EMBL" id="CAB4181016.1"/>
    </source>
</evidence>
<feature type="transmembrane region" description="Helical" evidence="1">
    <location>
        <begin position="44"/>
        <end position="67"/>
    </location>
</feature>
<dbReference type="EMBL" id="LR797013">
    <property type="protein sequence ID" value="CAB4181016.1"/>
    <property type="molecule type" value="Genomic_DNA"/>
</dbReference>
<sequence length="85" mass="9629">MNTFRNWLYSLLEEPLALGGVWAAFSYLLVGIFSVLVITGCLGVILIALTFAVPVLLCLRGLAWMYVKLFMRNKTRSSSVKTWRQ</sequence>